<evidence type="ECO:0000313" key="1">
    <source>
        <dbReference type="EMBL" id="KAB1284084.1"/>
    </source>
</evidence>
<proteinExistence type="predicted"/>
<comment type="caution">
    <text evidence="1">The sequence shown here is derived from an EMBL/GenBank/DDBJ whole genome shotgun (WGS) entry which is preliminary data.</text>
</comment>
<name>A0A5N4ELB1_CAMDR</name>
<dbReference type="AlphaFoldDB" id="A0A5N4ELB1"/>
<sequence>FGKYDLDLKSPDEPGGYIFPDQEEALKSSLRDWERLSKTAFEQDDWEAWMKFIAGAAWWWGYALVWSKQVHFDNQNWVEDSQLLRTGGAGSKAWCAGKKFRNPLAK</sequence>
<feature type="non-terminal residue" evidence="1">
    <location>
        <position position="1"/>
    </location>
</feature>
<dbReference type="Proteomes" id="UP000299084">
    <property type="component" value="Unassembled WGS sequence"/>
</dbReference>
<reference evidence="1 2" key="1">
    <citation type="journal article" date="2019" name="Mol. Ecol. Resour.">
        <title>Improving Illumina assemblies with Hi-C and long reads: an example with the North African dromedary.</title>
        <authorList>
            <person name="Elbers J.P."/>
            <person name="Rogers M.F."/>
            <person name="Perelman P.L."/>
            <person name="Proskuryakova A.A."/>
            <person name="Serdyukova N.A."/>
            <person name="Johnson W.E."/>
            <person name="Horin P."/>
            <person name="Corander J."/>
            <person name="Murphy D."/>
            <person name="Burger P.A."/>
        </authorList>
    </citation>
    <scope>NUCLEOTIDE SEQUENCE [LARGE SCALE GENOMIC DNA]</scope>
    <source>
        <strain evidence="1">Drom800</strain>
        <tissue evidence="1">Blood</tissue>
    </source>
</reference>
<protein>
    <submittedName>
        <fullName evidence="1">Alpha-enolase</fullName>
    </submittedName>
</protein>
<organism evidence="1 2">
    <name type="scientific">Camelus dromedarius</name>
    <name type="common">Dromedary</name>
    <name type="synonym">Arabian camel</name>
    <dbReference type="NCBI Taxonomy" id="9838"/>
    <lineage>
        <taxon>Eukaryota</taxon>
        <taxon>Metazoa</taxon>
        <taxon>Chordata</taxon>
        <taxon>Craniata</taxon>
        <taxon>Vertebrata</taxon>
        <taxon>Euteleostomi</taxon>
        <taxon>Mammalia</taxon>
        <taxon>Eutheria</taxon>
        <taxon>Laurasiatheria</taxon>
        <taxon>Artiodactyla</taxon>
        <taxon>Tylopoda</taxon>
        <taxon>Camelidae</taxon>
        <taxon>Camelus</taxon>
    </lineage>
</organism>
<keyword evidence="2" id="KW-1185">Reference proteome</keyword>
<accession>A0A5N4ELB1</accession>
<gene>
    <name evidence="1" type="ORF">Cadr_000000700</name>
</gene>
<dbReference type="EMBL" id="JWIN03000001">
    <property type="protein sequence ID" value="KAB1284084.1"/>
    <property type="molecule type" value="Genomic_DNA"/>
</dbReference>
<evidence type="ECO:0000313" key="2">
    <source>
        <dbReference type="Proteomes" id="UP000299084"/>
    </source>
</evidence>